<proteinExistence type="predicted"/>
<protein>
    <submittedName>
        <fullName evidence="2">Uncharacterized protein</fullName>
    </submittedName>
</protein>
<dbReference type="OrthoDB" id="6398548at2"/>
<sequence length="187" mass="21295">MAIKRLALVLSCGVLLAACQADEPAPLKVLDAPEAVAKLEDFQTSAWRGCNQTMQQSVRPDEMLDGTAGLPFWECSGVFENSYPYEFALVLNPQNKQQVLFTQLEFRRGHQDSFNALLRYFLRLQGVQNEQQRLDIRSQVTSVIASNPRRREFTPIMFLPDGRQIEMAHNYPKSAFTTLRVRNQTAD</sequence>
<dbReference type="RefSeq" id="WP_126757133.1">
    <property type="nucleotide sequence ID" value="NZ_PIPQ01000002.1"/>
</dbReference>
<keyword evidence="3" id="KW-1185">Reference proteome</keyword>
<dbReference type="EMBL" id="PIPQ01000002">
    <property type="protein sequence ID" value="RUO42918.1"/>
    <property type="molecule type" value="Genomic_DNA"/>
</dbReference>
<comment type="caution">
    <text evidence="2">The sequence shown here is derived from an EMBL/GenBank/DDBJ whole genome shotgun (WGS) entry which is preliminary data.</text>
</comment>
<feature type="signal peptide" evidence="1">
    <location>
        <begin position="1"/>
        <end position="17"/>
    </location>
</feature>
<dbReference type="PROSITE" id="PS51257">
    <property type="entry name" value="PROKAR_LIPOPROTEIN"/>
    <property type="match status" value="1"/>
</dbReference>
<gene>
    <name evidence="2" type="ORF">CWE15_05825</name>
</gene>
<reference evidence="2 3" key="1">
    <citation type="journal article" date="2011" name="Front. Microbiol.">
        <title>Genomic signatures of strain selection and enhancement in Bacillus atrophaeus var. globigii, a historical biowarfare simulant.</title>
        <authorList>
            <person name="Gibbons H.S."/>
            <person name="Broomall S.M."/>
            <person name="McNew L.A."/>
            <person name="Daligault H."/>
            <person name="Chapman C."/>
            <person name="Bruce D."/>
            <person name="Karavis M."/>
            <person name="Krepps M."/>
            <person name="McGregor P.A."/>
            <person name="Hong C."/>
            <person name="Park K.H."/>
            <person name="Akmal A."/>
            <person name="Feldman A."/>
            <person name="Lin J.S."/>
            <person name="Chang W.E."/>
            <person name="Higgs B.W."/>
            <person name="Demirev P."/>
            <person name="Lindquist J."/>
            <person name="Liem A."/>
            <person name="Fochler E."/>
            <person name="Read T.D."/>
            <person name="Tapia R."/>
            <person name="Johnson S."/>
            <person name="Bishop-Lilly K.A."/>
            <person name="Detter C."/>
            <person name="Han C."/>
            <person name="Sozhamannan S."/>
            <person name="Rosenzweig C.N."/>
            <person name="Skowronski E.W."/>
        </authorList>
    </citation>
    <scope>NUCLEOTIDE SEQUENCE [LARGE SCALE GENOMIC DNA]</scope>
    <source>
        <strain evidence="2 3">AIT1</strain>
    </source>
</reference>
<organism evidence="2 3">
    <name type="scientific">Aliidiomarina taiwanensis</name>
    <dbReference type="NCBI Taxonomy" id="946228"/>
    <lineage>
        <taxon>Bacteria</taxon>
        <taxon>Pseudomonadati</taxon>
        <taxon>Pseudomonadota</taxon>
        <taxon>Gammaproteobacteria</taxon>
        <taxon>Alteromonadales</taxon>
        <taxon>Idiomarinaceae</taxon>
        <taxon>Aliidiomarina</taxon>
    </lineage>
</organism>
<feature type="chain" id="PRO_5019171733" evidence="1">
    <location>
        <begin position="18"/>
        <end position="187"/>
    </location>
</feature>
<dbReference type="AlphaFoldDB" id="A0A432X7T6"/>
<dbReference type="Proteomes" id="UP000286976">
    <property type="component" value="Unassembled WGS sequence"/>
</dbReference>
<evidence type="ECO:0000313" key="3">
    <source>
        <dbReference type="Proteomes" id="UP000286976"/>
    </source>
</evidence>
<evidence type="ECO:0000313" key="2">
    <source>
        <dbReference type="EMBL" id="RUO42918.1"/>
    </source>
</evidence>
<name>A0A432X7T6_9GAMM</name>
<keyword evidence="1" id="KW-0732">Signal</keyword>
<accession>A0A432X7T6</accession>
<evidence type="ECO:0000256" key="1">
    <source>
        <dbReference type="SAM" id="SignalP"/>
    </source>
</evidence>